<comment type="catalytic activity">
    <reaction evidence="17">
        <text>a 1,2-diacyl-sn-glycero-3-phosphoethanolamine(out) + ATP + H2O = a 1,2-diacyl-sn-glycero-3-phosphoethanolamine(in) + ADP + phosphate + H(+)</text>
        <dbReference type="Rhea" id="RHEA:66132"/>
        <dbReference type="ChEBI" id="CHEBI:15377"/>
        <dbReference type="ChEBI" id="CHEBI:15378"/>
        <dbReference type="ChEBI" id="CHEBI:30616"/>
        <dbReference type="ChEBI" id="CHEBI:43474"/>
        <dbReference type="ChEBI" id="CHEBI:64612"/>
        <dbReference type="ChEBI" id="CHEBI:456216"/>
    </reaction>
    <physiologicalReaction direction="left-to-right" evidence="17">
        <dbReference type="Rhea" id="RHEA:66133"/>
    </physiologicalReaction>
</comment>
<evidence type="ECO:0000256" key="20">
    <source>
        <dbReference type="PIRSR" id="PIRSR606539-3"/>
    </source>
</evidence>
<keyword evidence="8 19" id="KW-0067">ATP-binding</keyword>
<feature type="active site" description="4-aspartylphosphate intermediate" evidence="18">
    <location>
        <position position="520"/>
    </location>
</feature>
<feature type="compositionally biased region" description="Low complexity" evidence="23">
    <location>
        <begin position="79"/>
        <end position="91"/>
    </location>
</feature>
<keyword evidence="5 24" id="KW-0812">Transmembrane</keyword>
<keyword evidence="7 19" id="KW-0547">Nucleotide-binding</keyword>
<evidence type="ECO:0000256" key="3">
    <source>
        <dbReference type="ARBA" id="ARBA00008109"/>
    </source>
</evidence>
<feature type="binding site" evidence="19">
    <location>
        <position position="521"/>
    </location>
    <ligand>
        <name>ATP</name>
        <dbReference type="ChEBI" id="CHEBI:30616"/>
    </ligand>
</feature>
<evidence type="ECO:0000256" key="5">
    <source>
        <dbReference type="ARBA" id="ARBA00022692"/>
    </source>
</evidence>
<feature type="binding site" evidence="19">
    <location>
        <position position="977"/>
    </location>
    <ligand>
        <name>ATP</name>
        <dbReference type="ChEBI" id="CHEBI:30616"/>
    </ligand>
</feature>
<feature type="compositionally biased region" description="Polar residues" evidence="23">
    <location>
        <begin position="819"/>
        <end position="829"/>
    </location>
</feature>
<keyword evidence="12 21" id="KW-0238">DNA-binding</keyword>
<reference evidence="26" key="1">
    <citation type="submission" date="2023-01" db="EMBL/GenBank/DDBJ databases">
        <title>The chitinases involved in constricting ring structure development in the nematode-trapping fungus Drechslerella dactyloides.</title>
        <authorList>
            <person name="Wang R."/>
            <person name="Zhang L."/>
            <person name="Tang P."/>
            <person name="Li S."/>
            <person name="Liang L."/>
        </authorList>
    </citation>
    <scope>NUCLEOTIDE SEQUENCE</scope>
    <source>
        <strain evidence="26">YMF1.00031</strain>
    </source>
</reference>
<dbReference type="Gene3D" id="3.40.1110.10">
    <property type="entry name" value="Calcium-transporting ATPase, cytoplasmic domain N"/>
    <property type="match status" value="2"/>
</dbReference>
<dbReference type="Gene3D" id="1.10.10.60">
    <property type="entry name" value="Homeodomain-like"/>
    <property type="match status" value="1"/>
</dbReference>
<feature type="binding site" evidence="20">
    <location>
        <position position="520"/>
    </location>
    <ligand>
        <name>Mg(2+)</name>
        <dbReference type="ChEBI" id="CHEBI:18420"/>
    </ligand>
</feature>
<dbReference type="EC" id="7.6.2.1" evidence="4"/>
<dbReference type="InterPro" id="IPR006539">
    <property type="entry name" value="P-type_ATPase_IV"/>
</dbReference>
<sequence length="2082" mass="233322">MTDPHRPDNNDAAPPIAGHGDSEQNGTNDRNGGAEVYENGDSGRSDSGKFDTAAGWQPPQQEQKKYVYQNGSSDDDMTRGTTRAARNGGARRQNHDYKKQYMSPMDKVREPFINAMKFVLRMQDLPPSKDGRKIPFTVFKDARSAKLVDERRNKHYIDNTVRSTRYTIWSFLPKQLIYQFSKLANFYFLIIAILQLIPSLSTTGRLTTIIPLSLFVAFSMAKEGFDDFRRYRQDRRENNRMARVLSLAGPGPDAQEEWQEIIWEDMRVGDVVKLERDDMIPADILLLQADSETGIAYVETSALDGETNLKGKQALPNVSDHFYRRFGEAKDELATVEDPNTDLYNFEGKIQIGSEIKPLTNSQILYRGSVLRNTPSAIGLVIFTGEETKIRMNANKRPRAKKPMLQTSVNYIILFIMLVVIFISGIELLGYKLWQRSFERKAWYLEGLDVGTFPILASFIIMFNTLIPLSLYVSLELIKIGQHVLFFDRDMYDEKSDTPMEARTTTINEELGQISFIFSDKTGTLTDNTMIFRKMTVAGYPWTHVTKAEKEQEAAQDGGAVENGDHAKGKDRAARPRSWVQQGVSDWSSLRSDALNVRAQAVGGSSAPRPSDQGTRPSLFIAEGELSTEDLLTYIQMHPETAYSQRAKMFMLCLALCHTCLPEKDANGKITYQASSPDEVALVQAAQELGYINIDRQVGSVTLQTYPHGPASPAVTEKYEILEVLEFTSKRKRMSIILRCPDGRICLFSKGADSTMTDLLRLRDMATKSSKEVDKRNRERKSLEVMEFVRRTSMQAQSPTHNRKFSFGSPRPSWVGPQRSMSMRQSIGAASSGPREERVHSPAPEMNPRSIEVQRSPTVSRQRPLDRAIDETAVTNDGFVFDQSYSQIHDFAVEGLRTLIYGYRFLEEDEFQDWAKKYNEATTSLVDRQAKIEKVADVIEREFEFAGATAIEDKLQDGVPDAIDRLRRAGIKMWMLTGDKKETAINIGYSCRLITDVSEIMIVDQDDGDLATQIRGFIEKLSLHNLAHSVGVVDGATLSVIEESDELSHLFFEFTVNVDSVICCRASPNQKAGLVRSIRKKVKKAVTLAIGDGANDIAMIQEAQVGVGITGKEGLAAARSSDYSIAQFRFLLKLLLCHGRWNYVRTCKYILGTFWKEMTFFIIQAMYQVNNGYSGTSLYEPWSIAVYNIFFTSLPIIFLGIMEKDLEQETLLAVPELYVYNKRTIFNAYSYLAWVTIAVGEAALIWYTSNALYNQSILCPNQGLYSIGSLIFTVVVIFVNTKLQFIEQNNITIVAVLVWCISVGAWFLWNVVILGFGFSSWTIYYLPREFVLHIGQDLLWWTVVLLVLGCGIVFELSVRSLKTSFFPNEVDHFQEIQKDPVLKKKLAHAAYTQNCNFFEEIAESHMESSANGMVLKEIIQQRRETRFAYVRLGSRKARRLKDQADDSIELENRKAGRDLEALPHSGSMASQMFSSADHRLSFASVSSAASSSPPLAPQQHGGSNSSSGAVRRPPRKSTLTQQQKNQKRQRATQDQLVTLEREFSKNPTPTAVVRDRIAQEINMTERSVQIWFQNRRAKIKLIAKKSLENGGEDIDSIPENVRLYLANQNPEMKALAYGMSGALNGYGGGFPAPGEAPTGKIVIHHFTCRSLNIGSWRRIGQNAMDLVVFYSPEKACITYYINNDSAGYKIEYPFRNIKSIELETLNVPMAPPNTHGGQMQGQLVIELIRPPHFFMDTSGSGGFVQCGDFTEDQQATQILTHTLGGNAKSLQGQLSKLLNLDIFQNRHRQQPQQPFMFDAGFAAPPSPPMRPSSASGMMAPPSLVQQEARGHVIANPYRHKRQRSRSVPNINDFANFGPMPSFQFDDVIVEPENEDFFLGTSVSPKLKMEENSHNHLFAPAPQHPHAMSNNLRIDTSAPGFLDYRPTYPLSAATTASVSEYAASPGLPGQMPSELAMTPGLHSPFIDQPWLSPMMHPNGLIPQSVSPLSALSNGDPIIASGSPPFIDRTGSAELFPLSHEQALYGNDDLTDMYAKQSLAIHQTPPALEEIEDVDAHLSPYNMSPMGHQVTLSPEHHSSQGHPL</sequence>
<name>A0AAD6J281_DREDA</name>
<dbReference type="GO" id="GO:0005886">
    <property type="term" value="C:plasma membrane"/>
    <property type="evidence" value="ECO:0007669"/>
    <property type="project" value="TreeGrafter"/>
</dbReference>
<evidence type="ECO:0000256" key="15">
    <source>
        <dbReference type="ARBA" id="ARBA00023242"/>
    </source>
</evidence>
<dbReference type="GO" id="GO:0140326">
    <property type="term" value="F:ATPase-coupled intramembrane lipid transporter activity"/>
    <property type="evidence" value="ECO:0007669"/>
    <property type="project" value="UniProtKB-EC"/>
</dbReference>
<feature type="binding site" evidence="19">
    <location>
        <position position="679"/>
    </location>
    <ligand>
        <name>ATP</name>
        <dbReference type="ChEBI" id="CHEBI:30616"/>
    </ligand>
</feature>
<dbReference type="Pfam" id="PF00046">
    <property type="entry name" value="Homeodomain"/>
    <property type="match status" value="1"/>
</dbReference>
<dbReference type="InterPro" id="IPR023214">
    <property type="entry name" value="HAD_sf"/>
</dbReference>
<dbReference type="Pfam" id="PF13246">
    <property type="entry name" value="Cation_ATPase"/>
    <property type="match status" value="1"/>
</dbReference>
<feature type="region of interest" description="Disordered" evidence="23">
    <location>
        <begin position="1488"/>
        <end position="1532"/>
    </location>
</feature>
<dbReference type="EMBL" id="JAQGDS010000003">
    <property type="protein sequence ID" value="KAJ6261870.1"/>
    <property type="molecule type" value="Genomic_DNA"/>
</dbReference>
<feature type="binding site" evidence="19">
    <location>
        <position position="520"/>
    </location>
    <ligand>
        <name>ATP</name>
        <dbReference type="ChEBI" id="CHEBI:30616"/>
    </ligand>
</feature>
<dbReference type="InterPro" id="IPR036412">
    <property type="entry name" value="HAD-like_sf"/>
</dbReference>
<dbReference type="SUPFAM" id="SSF81665">
    <property type="entry name" value="Calcium ATPase, transmembrane domain M"/>
    <property type="match status" value="1"/>
</dbReference>
<evidence type="ECO:0000256" key="1">
    <source>
        <dbReference type="ARBA" id="ARBA00004141"/>
    </source>
</evidence>
<keyword evidence="10" id="KW-1278">Translocase</keyword>
<dbReference type="GO" id="GO:0045332">
    <property type="term" value="P:phospholipid translocation"/>
    <property type="evidence" value="ECO:0007669"/>
    <property type="project" value="TreeGrafter"/>
</dbReference>
<comment type="similarity">
    <text evidence="3">Belongs to the cation transport ATPase (P-type) (TC 3.A.3) family. Type IV subfamily.</text>
</comment>
<feature type="binding site" evidence="20">
    <location>
        <position position="522"/>
    </location>
    <ligand>
        <name>Mg(2+)</name>
        <dbReference type="ChEBI" id="CHEBI:18420"/>
    </ligand>
</feature>
<dbReference type="SUPFAM" id="SSF81660">
    <property type="entry name" value="Metal cation-transporting ATPase, ATP-binding domain N"/>
    <property type="match status" value="1"/>
</dbReference>
<evidence type="ECO:0000256" key="14">
    <source>
        <dbReference type="ARBA" id="ARBA00023155"/>
    </source>
</evidence>
<dbReference type="InterPro" id="IPR023299">
    <property type="entry name" value="ATPase_P-typ_cyto_dom_N"/>
</dbReference>
<feature type="transmembrane region" description="Helical" evidence="24">
    <location>
        <begin position="183"/>
        <end position="200"/>
    </location>
</feature>
<dbReference type="SFLD" id="SFLDG00002">
    <property type="entry name" value="C1.7:_P-type_atpase_like"/>
    <property type="match status" value="1"/>
</dbReference>
<evidence type="ECO:0000313" key="27">
    <source>
        <dbReference type="Proteomes" id="UP001221413"/>
    </source>
</evidence>
<dbReference type="CDD" id="cd00086">
    <property type="entry name" value="homeodomain"/>
    <property type="match status" value="1"/>
</dbReference>
<keyword evidence="27" id="KW-1185">Reference proteome</keyword>
<dbReference type="InterPro" id="IPR032630">
    <property type="entry name" value="P_typ_ATPase_c"/>
</dbReference>
<dbReference type="NCBIfam" id="TIGR01652">
    <property type="entry name" value="ATPase-Plipid"/>
    <property type="match status" value="2"/>
</dbReference>
<dbReference type="InterPro" id="IPR001356">
    <property type="entry name" value="HD"/>
</dbReference>
<dbReference type="PROSITE" id="PS00027">
    <property type="entry name" value="HOMEOBOX_1"/>
    <property type="match status" value="1"/>
</dbReference>
<dbReference type="FunFam" id="3.40.50.1000:FF:000172">
    <property type="entry name" value="Phospholipid-transporting ATPase"/>
    <property type="match status" value="1"/>
</dbReference>
<gene>
    <name evidence="26" type="ORF">Dda_2669</name>
</gene>
<protein>
    <recommendedName>
        <fullName evidence="4">P-type phospholipid transporter</fullName>
        <ecNumber evidence="4">7.6.2.1</ecNumber>
    </recommendedName>
</protein>
<dbReference type="InterPro" id="IPR032631">
    <property type="entry name" value="P-type_ATPase_N"/>
</dbReference>
<evidence type="ECO:0000256" key="11">
    <source>
        <dbReference type="ARBA" id="ARBA00022989"/>
    </source>
</evidence>
<comment type="caution">
    <text evidence="26">The sequence shown here is derived from an EMBL/GenBank/DDBJ whole genome shotgun (WGS) entry which is preliminary data.</text>
</comment>
<dbReference type="SUPFAM" id="SSF56784">
    <property type="entry name" value="HAD-like"/>
    <property type="match status" value="1"/>
</dbReference>
<feature type="binding site" evidence="19">
    <location>
        <position position="979"/>
    </location>
    <ligand>
        <name>ATP</name>
        <dbReference type="ChEBI" id="CHEBI:30616"/>
    </ligand>
</feature>
<evidence type="ECO:0000256" key="24">
    <source>
        <dbReference type="SAM" id="Phobius"/>
    </source>
</evidence>
<feature type="binding site" evidence="19">
    <location>
        <position position="897"/>
    </location>
    <ligand>
        <name>ATP</name>
        <dbReference type="ChEBI" id="CHEBI:30616"/>
    </ligand>
</feature>
<dbReference type="GO" id="GO:0003677">
    <property type="term" value="F:DNA binding"/>
    <property type="evidence" value="ECO:0007669"/>
    <property type="project" value="UniProtKB-UniRule"/>
</dbReference>
<dbReference type="InterPro" id="IPR017970">
    <property type="entry name" value="Homeobox_CS"/>
</dbReference>
<dbReference type="InterPro" id="IPR059000">
    <property type="entry name" value="ATPase_P-type_domA"/>
</dbReference>
<dbReference type="InterPro" id="IPR008250">
    <property type="entry name" value="ATPase_P-typ_transduc_dom_A_sf"/>
</dbReference>
<dbReference type="InterPro" id="IPR023298">
    <property type="entry name" value="ATPase_P-typ_TM_dom_sf"/>
</dbReference>
<evidence type="ECO:0000256" key="22">
    <source>
        <dbReference type="RuleBase" id="RU000682"/>
    </source>
</evidence>
<keyword evidence="15 21" id="KW-0539">Nucleus</keyword>
<evidence type="ECO:0000256" key="18">
    <source>
        <dbReference type="PIRSR" id="PIRSR606539-1"/>
    </source>
</evidence>
<proteinExistence type="inferred from homology"/>
<dbReference type="GO" id="GO:0005802">
    <property type="term" value="C:trans-Golgi network"/>
    <property type="evidence" value="ECO:0007669"/>
    <property type="project" value="TreeGrafter"/>
</dbReference>
<feature type="domain" description="Homeobox" evidence="25">
    <location>
        <begin position="1522"/>
        <end position="1582"/>
    </location>
</feature>
<feature type="binding site" evidence="20">
    <location>
        <position position="1096"/>
    </location>
    <ligand>
        <name>Mg(2+)</name>
        <dbReference type="ChEBI" id="CHEBI:18420"/>
    </ligand>
</feature>
<feature type="transmembrane region" description="Helical" evidence="24">
    <location>
        <begin position="1149"/>
        <end position="1169"/>
    </location>
</feature>
<dbReference type="GO" id="GO:0005634">
    <property type="term" value="C:nucleus"/>
    <property type="evidence" value="ECO:0007669"/>
    <property type="project" value="UniProtKB-SubCell"/>
</dbReference>
<keyword evidence="14 21" id="KW-0371">Homeobox</keyword>
<evidence type="ECO:0000256" key="21">
    <source>
        <dbReference type="PROSITE-ProRule" id="PRU00108"/>
    </source>
</evidence>
<dbReference type="Proteomes" id="UP001221413">
    <property type="component" value="Unassembled WGS sequence"/>
</dbReference>
<feature type="binding site" evidence="19">
    <location>
        <position position="1095"/>
    </location>
    <ligand>
        <name>ATP</name>
        <dbReference type="ChEBI" id="CHEBI:30616"/>
    </ligand>
</feature>
<feature type="binding site" evidence="19">
    <location>
        <position position="1096"/>
    </location>
    <ligand>
        <name>ATP</name>
        <dbReference type="ChEBI" id="CHEBI:30616"/>
    </ligand>
</feature>
<comment type="catalytic activity">
    <reaction evidence="16">
        <text>ATP + H2O + phospholipidSide 1 = ADP + phosphate + phospholipidSide 2.</text>
        <dbReference type="EC" id="7.6.2.1"/>
    </reaction>
</comment>
<feature type="region of interest" description="Disordered" evidence="23">
    <location>
        <begin position="1"/>
        <end position="95"/>
    </location>
</feature>
<feature type="binding site" evidence="20">
    <location>
        <position position="1092"/>
    </location>
    <ligand>
        <name>Mg(2+)</name>
        <dbReference type="ChEBI" id="CHEBI:18420"/>
    </ligand>
</feature>
<dbReference type="Pfam" id="PF16212">
    <property type="entry name" value="PhoLip_ATPase_C"/>
    <property type="match status" value="1"/>
</dbReference>
<dbReference type="GO" id="GO:0032456">
    <property type="term" value="P:endocytic recycling"/>
    <property type="evidence" value="ECO:0007669"/>
    <property type="project" value="TreeGrafter"/>
</dbReference>
<feature type="transmembrane region" description="Helical" evidence="24">
    <location>
        <begin position="1181"/>
        <end position="1202"/>
    </location>
</feature>
<dbReference type="PROSITE" id="PS00154">
    <property type="entry name" value="ATPASE_E1_E2"/>
    <property type="match status" value="1"/>
</dbReference>
<dbReference type="InterPro" id="IPR009057">
    <property type="entry name" value="Homeodomain-like_sf"/>
</dbReference>
<keyword evidence="9 20" id="KW-0460">Magnesium</keyword>
<feature type="DNA-binding region" description="Homeobox" evidence="21">
    <location>
        <begin position="1524"/>
        <end position="1583"/>
    </location>
</feature>
<dbReference type="GO" id="GO:0000981">
    <property type="term" value="F:DNA-binding transcription factor activity, RNA polymerase II-specific"/>
    <property type="evidence" value="ECO:0007669"/>
    <property type="project" value="InterPro"/>
</dbReference>
<evidence type="ECO:0000256" key="12">
    <source>
        <dbReference type="ARBA" id="ARBA00023125"/>
    </source>
</evidence>
<feature type="transmembrane region" description="Helical" evidence="24">
    <location>
        <begin position="451"/>
        <end position="473"/>
    </location>
</feature>
<dbReference type="NCBIfam" id="TIGR01494">
    <property type="entry name" value="ATPase_P-type"/>
    <property type="match status" value="2"/>
</dbReference>
<dbReference type="PRINTS" id="PR00119">
    <property type="entry name" value="CATATPASE"/>
</dbReference>
<dbReference type="Pfam" id="PF00122">
    <property type="entry name" value="E1-E2_ATPase"/>
    <property type="match status" value="1"/>
</dbReference>
<feature type="region of interest" description="Disordered" evidence="23">
    <location>
        <begin position="549"/>
        <end position="579"/>
    </location>
</feature>
<feature type="transmembrane region" description="Helical" evidence="24">
    <location>
        <begin position="1228"/>
        <end position="1248"/>
    </location>
</feature>
<dbReference type="Gene3D" id="2.70.150.10">
    <property type="entry name" value="Calcium-transporting ATPase, cytoplasmic transduction domain A"/>
    <property type="match status" value="1"/>
</dbReference>
<dbReference type="SMART" id="SM00389">
    <property type="entry name" value="HOX"/>
    <property type="match status" value="1"/>
</dbReference>
<evidence type="ECO:0000259" key="25">
    <source>
        <dbReference type="PROSITE" id="PS50071"/>
    </source>
</evidence>
<dbReference type="GO" id="GO:0016887">
    <property type="term" value="F:ATP hydrolysis activity"/>
    <property type="evidence" value="ECO:0007669"/>
    <property type="project" value="InterPro"/>
</dbReference>
<evidence type="ECO:0000256" key="16">
    <source>
        <dbReference type="ARBA" id="ARBA00034036"/>
    </source>
</evidence>
<dbReference type="SFLD" id="SFLDF00027">
    <property type="entry name" value="p-type_atpase"/>
    <property type="match status" value="1"/>
</dbReference>
<dbReference type="PANTHER" id="PTHR24092:SF174">
    <property type="entry name" value="PHOSPHOLIPID-TRANSPORTING ATPASE DNF3-RELATED"/>
    <property type="match status" value="1"/>
</dbReference>
<dbReference type="SUPFAM" id="SSF46689">
    <property type="entry name" value="Homeodomain-like"/>
    <property type="match status" value="1"/>
</dbReference>
<feature type="transmembrane region" description="Helical" evidence="24">
    <location>
        <begin position="1293"/>
        <end position="1318"/>
    </location>
</feature>
<feature type="region of interest" description="Disordered" evidence="23">
    <location>
        <begin position="794"/>
        <end position="848"/>
    </location>
</feature>
<comment type="subcellular location">
    <subcellularLocation>
        <location evidence="2">Endomembrane system</location>
    </subcellularLocation>
    <subcellularLocation>
        <location evidence="1">Membrane</location>
        <topology evidence="1">Multi-pass membrane protein</topology>
    </subcellularLocation>
    <subcellularLocation>
        <location evidence="21 22">Nucleus</location>
    </subcellularLocation>
</comment>
<feature type="binding site" evidence="19">
    <location>
        <position position="1071"/>
    </location>
    <ligand>
        <name>ATP</name>
        <dbReference type="ChEBI" id="CHEBI:30616"/>
    </ligand>
</feature>
<dbReference type="InterPro" id="IPR044492">
    <property type="entry name" value="P_typ_ATPase_HD_dom"/>
</dbReference>
<evidence type="ECO:0000256" key="23">
    <source>
        <dbReference type="SAM" id="MobiDB-lite"/>
    </source>
</evidence>
<evidence type="ECO:0000256" key="9">
    <source>
        <dbReference type="ARBA" id="ARBA00022842"/>
    </source>
</evidence>
<evidence type="ECO:0000256" key="8">
    <source>
        <dbReference type="ARBA" id="ARBA00022840"/>
    </source>
</evidence>
<feature type="binding site" evidence="19">
    <location>
        <position position="978"/>
    </location>
    <ligand>
        <name>ATP</name>
        <dbReference type="ChEBI" id="CHEBI:30616"/>
    </ligand>
</feature>
<dbReference type="InterPro" id="IPR018303">
    <property type="entry name" value="ATPase_P-typ_P_site"/>
</dbReference>
<feature type="transmembrane region" description="Helical" evidence="24">
    <location>
        <begin position="409"/>
        <end position="431"/>
    </location>
</feature>
<dbReference type="GO" id="GO:0005524">
    <property type="term" value="F:ATP binding"/>
    <property type="evidence" value="ECO:0007669"/>
    <property type="project" value="UniProtKB-KW"/>
</dbReference>
<feature type="binding site" evidence="19">
    <location>
        <position position="727"/>
    </location>
    <ligand>
        <name>ATP</name>
        <dbReference type="ChEBI" id="CHEBI:30616"/>
    </ligand>
</feature>
<evidence type="ECO:0000256" key="4">
    <source>
        <dbReference type="ARBA" id="ARBA00012189"/>
    </source>
</evidence>
<keyword evidence="11 24" id="KW-1133">Transmembrane helix</keyword>
<dbReference type="Gene3D" id="3.40.50.1000">
    <property type="entry name" value="HAD superfamily/HAD-like"/>
    <property type="match status" value="1"/>
</dbReference>
<comment type="cofactor">
    <cofactor evidence="20">
        <name>Mg(2+)</name>
        <dbReference type="ChEBI" id="CHEBI:18420"/>
    </cofactor>
</comment>
<evidence type="ECO:0000313" key="26">
    <source>
        <dbReference type="EMBL" id="KAJ6261870.1"/>
    </source>
</evidence>
<feature type="transmembrane region" description="Helical" evidence="24">
    <location>
        <begin position="206"/>
        <end position="225"/>
    </location>
</feature>
<feature type="transmembrane region" description="Helical" evidence="24">
    <location>
        <begin position="1263"/>
        <end position="1281"/>
    </location>
</feature>
<evidence type="ECO:0000256" key="6">
    <source>
        <dbReference type="ARBA" id="ARBA00022723"/>
    </source>
</evidence>
<feature type="binding site" evidence="19">
    <location>
        <position position="1065"/>
    </location>
    <ligand>
        <name>ATP</name>
        <dbReference type="ChEBI" id="CHEBI:30616"/>
    </ligand>
</feature>
<evidence type="ECO:0000256" key="7">
    <source>
        <dbReference type="ARBA" id="ARBA00022741"/>
    </source>
</evidence>
<evidence type="ECO:0000256" key="13">
    <source>
        <dbReference type="ARBA" id="ARBA00023136"/>
    </source>
</evidence>
<keyword evidence="13 24" id="KW-0472">Membrane</keyword>
<dbReference type="PROSITE" id="PS50071">
    <property type="entry name" value="HOMEOBOX_2"/>
    <property type="match status" value="1"/>
</dbReference>
<dbReference type="Pfam" id="PF16209">
    <property type="entry name" value="PhoLip_ATPase_N"/>
    <property type="match status" value="1"/>
</dbReference>
<dbReference type="GO" id="GO:0000287">
    <property type="term" value="F:magnesium ion binding"/>
    <property type="evidence" value="ECO:0007669"/>
    <property type="project" value="InterPro"/>
</dbReference>
<dbReference type="GO" id="GO:0006892">
    <property type="term" value="P:post-Golgi vesicle-mediated transport"/>
    <property type="evidence" value="ECO:0007669"/>
    <property type="project" value="TreeGrafter"/>
</dbReference>
<evidence type="ECO:0000256" key="19">
    <source>
        <dbReference type="PIRSR" id="PIRSR606539-2"/>
    </source>
</evidence>
<organism evidence="26 27">
    <name type="scientific">Drechslerella dactyloides</name>
    <name type="common">Nematode-trapping fungus</name>
    <name type="synonym">Arthrobotrys dactyloides</name>
    <dbReference type="NCBI Taxonomy" id="74499"/>
    <lineage>
        <taxon>Eukaryota</taxon>
        <taxon>Fungi</taxon>
        <taxon>Dikarya</taxon>
        <taxon>Ascomycota</taxon>
        <taxon>Pezizomycotina</taxon>
        <taxon>Orbiliomycetes</taxon>
        <taxon>Orbiliales</taxon>
        <taxon>Orbiliaceae</taxon>
        <taxon>Drechslerella</taxon>
    </lineage>
</organism>
<accession>A0AAD6J281</accession>
<dbReference type="InterPro" id="IPR001757">
    <property type="entry name" value="P_typ_ATPase"/>
</dbReference>
<dbReference type="SUPFAM" id="SSF81653">
    <property type="entry name" value="Calcium ATPase, transduction domain A"/>
    <property type="match status" value="1"/>
</dbReference>
<feature type="binding site" evidence="19">
    <location>
        <position position="522"/>
    </location>
    <ligand>
        <name>ATP</name>
        <dbReference type="ChEBI" id="CHEBI:30616"/>
    </ligand>
</feature>
<dbReference type="SFLD" id="SFLDS00003">
    <property type="entry name" value="Haloacid_Dehalogenase"/>
    <property type="match status" value="1"/>
</dbReference>
<feature type="binding site" evidence="19">
    <location>
        <position position="750"/>
    </location>
    <ligand>
        <name>ATP</name>
        <dbReference type="ChEBI" id="CHEBI:30616"/>
    </ligand>
</feature>
<evidence type="ECO:0000256" key="10">
    <source>
        <dbReference type="ARBA" id="ARBA00022967"/>
    </source>
</evidence>
<evidence type="ECO:0000256" key="17">
    <source>
        <dbReference type="ARBA" id="ARBA00049128"/>
    </source>
</evidence>
<evidence type="ECO:0000256" key="2">
    <source>
        <dbReference type="ARBA" id="ARBA00004308"/>
    </source>
</evidence>
<dbReference type="PANTHER" id="PTHR24092">
    <property type="entry name" value="PROBABLE PHOSPHOLIPID-TRANSPORTING ATPASE"/>
    <property type="match status" value="1"/>
</dbReference>
<feature type="compositionally biased region" description="Basic and acidic residues" evidence="23">
    <location>
        <begin position="563"/>
        <end position="574"/>
    </location>
</feature>
<keyword evidence="6 20" id="KW-0479">Metal-binding</keyword>